<sequence length="86" mass="9677">MQTSLRKMGNSAGAIIPKAILDQLKLPLGAKIDVRLEDGKVILEPVKRKVREGWEEGAKAIGAAGLTEEEREWLDMPSDFDDEWEW</sequence>
<gene>
    <name evidence="2" type="ORF">HNO88_002393</name>
</gene>
<comment type="caution">
    <text evidence="2">The sequence shown here is derived from an EMBL/GenBank/DDBJ whole genome shotgun (WGS) entry which is preliminary data.</text>
</comment>
<reference evidence="2 3" key="1">
    <citation type="submission" date="2020-08" db="EMBL/GenBank/DDBJ databases">
        <title>Functional genomics of gut bacteria from endangered species of beetles.</title>
        <authorList>
            <person name="Carlos-Shanley C."/>
        </authorList>
    </citation>
    <scope>NUCLEOTIDE SEQUENCE [LARGE SCALE GENOMIC DNA]</scope>
    <source>
        <strain evidence="2 3">S00245</strain>
    </source>
</reference>
<feature type="domain" description="SpoVT-AbrB" evidence="1">
    <location>
        <begin position="6"/>
        <end position="51"/>
    </location>
</feature>
<dbReference type="Gene3D" id="2.10.260.10">
    <property type="match status" value="1"/>
</dbReference>
<accession>A0A7W7KA72</accession>
<name>A0A7W7KA72_9SPHN</name>
<dbReference type="GO" id="GO:0003677">
    <property type="term" value="F:DNA binding"/>
    <property type="evidence" value="ECO:0007669"/>
    <property type="project" value="InterPro"/>
</dbReference>
<dbReference type="SMART" id="SM00966">
    <property type="entry name" value="SpoVT_AbrB"/>
    <property type="match status" value="1"/>
</dbReference>
<protein>
    <submittedName>
        <fullName evidence="2">Antitoxin MazE</fullName>
    </submittedName>
</protein>
<dbReference type="SUPFAM" id="SSF89447">
    <property type="entry name" value="AbrB/MazE/MraZ-like"/>
    <property type="match status" value="1"/>
</dbReference>
<dbReference type="Pfam" id="PF04014">
    <property type="entry name" value="MazE_antitoxin"/>
    <property type="match status" value="1"/>
</dbReference>
<evidence type="ECO:0000313" key="3">
    <source>
        <dbReference type="Proteomes" id="UP000555448"/>
    </source>
</evidence>
<dbReference type="EMBL" id="JACHLR010000009">
    <property type="protein sequence ID" value="MBB4859067.1"/>
    <property type="molecule type" value="Genomic_DNA"/>
</dbReference>
<evidence type="ECO:0000313" key="2">
    <source>
        <dbReference type="EMBL" id="MBB4859067.1"/>
    </source>
</evidence>
<dbReference type="RefSeq" id="WP_184245312.1">
    <property type="nucleotide sequence ID" value="NZ_JACHLR010000009.1"/>
</dbReference>
<dbReference type="InterPro" id="IPR037914">
    <property type="entry name" value="SpoVT-AbrB_sf"/>
</dbReference>
<dbReference type="Proteomes" id="UP000555448">
    <property type="component" value="Unassembled WGS sequence"/>
</dbReference>
<organism evidence="2 3">
    <name type="scientific">Novosphingobium chloroacetimidivorans</name>
    <dbReference type="NCBI Taxonomy" id="1428314"/>
    <lineage>
        <taxon>Bacteria</taxon>
        <taxon>Pseudomonadati</taxon>
        <taxon>Pseudomonadota</taxon>
        <taxon>Alphaproteobacteria</taxon>
        <taxon>Sphingomonadales</taxon>
        <taxon>Sphingomonadaceae</taxon>
        <taxon>Novosphingobium</taxon>
    </lineage>
</organism>
<dbReference type="InterPro" id="IPR007159">
    <property type="entry name" value="SpoVT-AbrB_dom"/>
</dbReference>
<keyword evidence="3" id="KW-1185">Reference proteome</keyword>
<proteinExistence type="predicted"/>
<dbReference type="AlphaFoldDB" id="A0A7W7KA72"/>
<evidence type="ECO:0000259" key="1">
    <source>
        <dbReference type="SMART" id="SM00966"/>
    </source>
</evidence>